<dbReference type="EMBL" id="SPLM01000077">
    <property type="protein sequence ID" value="TMW61170.1"/>
    <property type="molecule type" value="Genomic_DNA"/>
</dbReference>
<keyword evidence="3" id="KW-1185">Reference proteome</keyword>
<protein>
    <recommendedName>
        <fullName evidence="1">C2 domain-containing protein</fullName>
    </recommendedName>
</protein>
<evidence type="ECO:0000313" key="2">
    <source>
        <dbReference type="EMBL" id="TMW61170.1"/>
    </source>
</evidence>
<organism evidence="2 3">
    <name type="scientific">Pythium oligandrum</name>
    <name type="common">Mycoparasitic fungus</name>
    <dbReference type="NCBI Taxonomy" id="41045"/>
    <lineage>
        <taxon>Eukaryota</taxon>
        <taxon>Sar</taxon>
        <taxon>Stramenopiles</taxon>
        <taxon>Oomycota</taxon>
        <taxon>Peronosporomycetes</taxon>
        <taxon>Pythiales</taxon>
        <taxon>Pythiaceae</taxon>
        <taxon>Pythium</taxon>
    </lineage>
</organism>
<proteinExistence type="predicted"/>
<sequence length="425" mass="47353">MAKQVQAMKRYSVNSYAVTWITGAWGTGKSCTALAFAYSLDLEKWQTVIWLHLDRQLGAIYCVWLANGQKRSCAIVEKGDWSTTQQVFTLLKVKEGKHAKPVAVFLDGYVKGDPLTEAAYSACLSWRTRRPLLHRLIVVTSMGTLALVPTCRPLLPSTVDSGVNEQMEPHTEEIEEFMRVEVASWGMDEYMKAFDHKEMRQDVVRNLVTEEEADSDLSNASVTIRVVSAKFRNKKGVCKTKCLVTVGSHVVLDTETVKNTGSPEWTAVQSLNRIDICESDELLIHVIDENGAASNVVGTGIDRVKDLRGVTRQRTVCLALQGGKSGYVLLSLAYSDSKERESRLLERKYSVAGGNVHLMFNATIDTAITQVKRLVHNTRNVIPHLVYGSDALPTSTDQLLARYSIPHVRNAYCLMSRYIALSATY</sequence>
<accession>A0A8K1FF21</accession>
<evidence type="ECO:0000313" key="3">
    <source>
        <dbReference type="Proteomes" id="UP000794436"/>
    </source>
</evidence>
<dbReference type="InterPro" id="IPR035892">
    <property type="entry name" value="C2_domain_sf"/>
</dbReference>
<dbReference type="Gene3D" id="2.60.40.150">
    <property type="entry name" value="C2 domain"/>
    <property type="match status" value="1"/>
</dbReference>
<dbReference type="SUPFAM" id="SSF49562">
    <property type="entry name" value="C2 domain (Calcium/lipid-binding domain, CaLB)"/>
    <property type="match status" value="1"/>
</dbReference>
<dbReference type="OrthoDB" id="77741at2759"/>
<gene>
    <name evidence="2" type="ORF">Poli38472_013633</name>
</gene>
<dbReference type="CDD" id="cd00030">
    <property type="entry name" value="C2"/>
    <property type="match status" value="1"/>
</dbReference>
<feature type="domain" description="C2" evidence="1">
    <location>
        <begin position="203"/>
        <end position="320"/>
    </location>
</feature>
<evidence type="ECO:0000259" key="1">
    <source>
        <dbReference type="PROSITE" id="PS50004"/>
    </source>
</evidence>
<reference evidence="2" key="1">
    <citation type="submission" date="2019-03" db="EMBL/GenBank/DDBJ databases">
        <title>Long read genome sequence of the mycoparasitic Pythium oligandrum ATCC 38472 isolated from sugarbeet rhizosphere.</title>
        <authorList>
            <person name="Gaulin E."/>
        </authorList>
    </citation>
    <scope>NUCLEOTIDE SEQUENCE</scope>
    <source>
        <strain evidence="2">ATCC 38472_TT</strain>
    </source>
</reference>
<dbReference type="Proteomes" id="UP000794436">
    <property type="component" value="Unassembled WGS sequence"/>
</dbReference>
<name>A0A8K1FF21_PYTOL</name>
<comment type="caution">
    <text evidence="2">The sequence shown here is derived from an EMBL/GenBank/DDBJ whole genome shotgun (WGS) entry which is preliminary data.</text>
</comment>
<dbReference type="InterPro" id="IPR000008">
    <property type="entry name" value="C2_dom"/>
</dbReference>
<dbReference type="PROSITE" id="PS50004">
    <property type="entry name" value="C2"/>
    <property type="match status" value="1"/>
</dbReference>
<dbReference type="AlphaFoldDB" id="A0A8K1FF21"/>